<keyword evidence="2" id="KW-1185">Reference proteome</keyword>
<evidence type="ECO:0000313" key="1">
    <source>
        <dbReference type="EMBL" id="MEQ2281242.1"/>
    </source>
</evidence>
<organism evidence="1 2">
    <name type="scientific">Ameca splendens</name>
    <dbReference type="NCBI Taxonomy" id="208324"/>
    <lineage>
        <taxon>Eukaryota</taxon>
        <taxon>Metazoa</taxon>
        <taxon>Chordata</taxon>
        <taxon>Craniata</taxon>
        <taxon>Vertebrata</taxon>
        <taxon>Euteleostomi</taxon>
        <taxon>Actinopterygii</taxon>
        <taxon>Neopterygii</taxon>
        <taxon>Teleostei</taxon>
        <taxon>Neoteleostei</taxon>
        <taxon>Acanthomorphata</taxon>
        <taxon>Ovalentaria</taxon>
        <taxon>Atherinomorphae</taxon>
        <taxon>Cyprinodontiformes</taxon>
        <taxon>Goodeidae</taxon>
        <taxon>Ameca</taxon>
    </lineage>
</organism>
<gene>
    <name evidence="1" type="ORF">AMECASPLE_028352</name>
</gene>
<dbReference type="Proteomes" id="UP001469553">
    <property type="component" value="Unassembled WGS sequence"/>
</dbReference>
<protein>
    <submittedName>
        <fullName evidence="1">Uncharacterized protein</fullName>
    </submittedName>
</protein>
<dbReference type="EMBL" id="JAHRIP010003111">
    <property type="protein sequence ID" value="MEQ2281242.1"/>
    <property type="molecule type" value="Genomic_DNA"/>
</dbReference>
<reference evidence="1 2" key="1">
    <citation type="submission" date="2021-06" db="EMBL/GenBank/DDBJ databases">
        <authorList>
            <person name="Palmer J.M."/>
        </authorList>
    </citation>
    <scope>NUCLEOTIDE SEQUENCE [LARGE SCALE GENOMIC DNA]</scope>
    <source>
        <strain evidence="1 2">AS_MEX2019</strain>
        <tissue evidence="1">Muscle</tissue>
    </source>
</reference>
<sequence length="102" mass="11870">MSPLRVNLSQSSFYYGKDNNNTFYLIKQSFTLPQGHGWTALTEKQLDRQITKEELELHCRRRTRGEEQTIQLLDQLIGELISDRGKDSLGVPLLDPIRMQHI</sequence>
<evidence type="ECO:0000313" key="2">
    <source>
        <dbReference type="Proteomes" id="UP001469553"/>
    </source>
</evidence>
<name>A0ABV0XIH4_9TELE</name>
<comment type="caution">
    <text evidence="1">The sequence shown here is derived from an EMBL/GenBank/DDBJ whole genome shotgun (WGS) entry which is preliminary data.</text>
</comment>
<proteinExistence type="predicted"/>
<accession>A0ABV0XIH4</accession>